<accession>A0A371HRG3</accession>
<keyword evidence="4" id="KW-1185">Reference proteome</keyword>
<dbReference type="Pfam" id="PF00665">
    <property type="entry name" value="rve"/>
    <property type="match status" value="1"/>
</dbReference>
<dbReference type="InterPro" id="IPR001584">
    <property type="entry name" value="Integrase_cat-core"/>
</dbReference>
<dbReference type="InterPro" id="IPR012337">
    <property type="entry name" value="RNaseH-like_sf"/>
</dbReference>
<dbReference type="PANTHER" id="PTHR42648:SF28">
    <property type="entry name" value="TRANSPOSON-ENCODED PROTEIN WITH RIBONUCLEASE H-LIKE AND RETROVIRUS ZINC FINGER-LIKE DOMAINS"/>
    <property type="match status" value="1"/>
</dbReference>
<dbReference type="GO" id="GO:0003676">
    <property type="term" value="F:nucleic acid binding"/>
    <property type="evidence" value="ECO:0007669"/>
    <property type="project" value="InterPro"/>
</dbReference>
<sequence>MGLNDEEVMGESLLAFSCPKLPLHSPMLYDPVKMHLPVFAAQKSESMSDEECDFEHQQFKEDTSLSDHLNKFQGIIDQMSGMDIKFEDDILGLLLLNYLLESLETFKISITNSSPNGIVSLQMVNGSVINEEMRRKAQGSSSQSKENKGKKGKSKEKDDDRVTTTIGDDLVILRDFESVNLVFDESDFGVLKMDNDGVTKVKSFSGALYFVTFIDDCPRKLWVYVLKTKDQVLVKFKQFQALVERQSDKKVKCIHSDNGGEYCGLFDVYCKQHGIRYEKTPPKTPQLNDLVERMNMTLIERHLWGEALYIAVHVINLSPVVALNTKVPDKIRFGKDVNYNHLRVFGCKAFVHVPKDERSKLNMKTRQCIFIGYGHDEYGYRMYDPVEKKLVRRRDVQFMEDQTIEDIDKVKKSTLEKDNSLSEIDPIWMPVHYLDTVDNNIQNGEQHKYIGDQQLEDGFDIPLNGDVEEEQEMSQYENLGDAPEPPPIQLRRSNRKRQSSTRYTSDEYVTLTDGKEPECY</sequence>
<dbReference type="STRING" id="157652.A0A371HRG3"/>
<evidence type="ECO:0000256" key="1">
    <source>
        <dbReference type="SAM" id="MobiDB-lite"/>
    </source>
</evidence>
<dbReference type="PROSITE" id="PS50994">
    <property type="entry name" value="INTEGRASE"/>
    <property type="match status" value="1"/>
</dbReference>
<dbReference type="Proteomes" id="UP000257109">
    <property type="component" value="Unassembled WGS sequence"/>
</dbReference>
<feature type="non-terminal residue" evidence="3">
    <location>
        <position position="1"/>
    </location>
</feature>
<dbReference type="InterPro" id="IPR057670">
    <property type="entry name" value="SH3_retrovirus"/>
</dbReference>
<feature type="region of interest" description="Disordered" evidence="1">
    <location>
        <begin position="471"/>
        <end position="520"/>
    </location>
</feature>
<evidence type="ECO:0000313" key="4">
    <source>
        <dbReference type="Proteomes" id="UP000257109"/>
    </source>
</evidence>
<name>A0A371HRG3_MUCPR</name>
<dbReference type="InterPro" id="IPR039537">
    <property type="entry name" value="Retrotran_Ty1/copia-like"/>
</dbReference>
<reference evidence="3" key="1">
    <citation type="submission" date="2018-05" db="EMBL/GenBank/DDBJ databases">
        <title>Draft genome of Mucuna pruriens seed.</title>
        <authorList>
            <person name="Nnadi N.E."/>
            <person name="Vos R."/>
            <person name="Hasami M.H."/>
            <person name="Devisetty U.K."/>
            <person name="Aguiy J.C."/>
        </authorList>
    </citation>
    <scope>NUCLEOTIDE SEQUENCE [LARGE SCALE GENOMIC DNA]</scope>
    <source>
        <strain evidence="3">JCA_2017</strain>
    </source>
</reference>
<evidence type="ECO:0000313" key="3">
    <source>
        <dbReference type="EMBL" id="RDY05381.1"/>
    </source>
</evidence>
<feature type="domain" description="Integrase catalytic" evidence="2">
    <location>
        <begin position="183"/>
        <end position="300"/>
    </location>
</feature>
<feature type="compositionally biased region" description="Basic and acidic residues" evidence="1">
    <location>
        <begin position="145"/>
        <end position="160"/>
    </location>
</feature>
<dbReference type="InterPro" id="IPR036397">
    <property type="entry name" value="RNaseH_sf"/>
</dbReference>
<comment type="caution">
    <text evidence="3">The sequence shown here is derived from an EMBL/GenBank/DDBJ whole genome shotgun (WGS) entry which is preliminary data.</text>
</comment>
<dbReference type="GO" id="GO:0015074">
    <property type="term" value="P:DNA integration"/>
    <property type="evidence" value="ECO:0007669"/>
    <property type="project" value="InterPro"/>
</dbReference>
<feature type="region of interest" description="Disordered" evidence="1">
    <location>
        <begin position="133"/>
        <end position="160"/>
    </location>
</feature>
<proteinExistence type="predicted"/>
<gene>
    <name evidence="3" type="ORF">CR513_10796</name>
</gene>
<dbReference type="Gene3D" id="3.30.420.10">
    <property type="entry name" value="Ribonuclease H-like superfamily/Ribonuclease H"/>
    <property type="match status" value="1"/>
</dbReference>
<dbReference type="Pfam" id="PF14223">
    <property type="entry name" value="Retrotran_gag_2"/>
    <property type="match status" value="1"/>
</dbReference>
<organism evidence="3 4">
    <name type="scientific">Mucuna pruriens</name>
    <name type="common">Velvet bean</name>
    <name type="synonym">Dolichos pruriens</name>
    <dbReference type="NCBI Taxonomy" id="157652"/>
    <lineage>
        <taxon>Eukaryota</taxon>
        <taxon>Viridiplantae</taxon>
        <taxon>Streptophyta</taxon>
        <taxon>Embryophyta</taxon>
        <taxon>Tracheophyta</taxon>
        <taxon>Spermatophyta</taxon>
        <taxon>Magnoliopsida</taxon>
        <taxon>eudicotyledons</taxon>
        <taxon>Gunneridae</taxon>
        <taxon>Pentapetalae</taxon>
        <taxon>rosids</taxon>
        <taxon>fabids</taxon>
        <taxon>Fabales</taxon>
        <taxon>Fabaceae</taxon>
        <taxon>Papilionoideae</taxon>
        <taxon>50 kb inversion clade</taxon>
        <taxon>NPAAA clade</taxon>
        <taxon>indigoferoid/millettioid clade</taxon>
        <taxon>Phaseoleae</taxon>
        <taxon>Mucuna</taxon>
    </lineage>
</organism>
<dbReference type="OrthoDB" id="7691805at2759"/>
<dbReference type="AlphaFoldDB" id="A0A371HRG3"/>
<protein>
    <recommendedName>
        <fullName evidence="2">Integrase catalytic domain-containing protein</fullName>
    </recommendedName>
</protein>
<dbReference type="Pfam" id="PF25597">
    <property type="entry name" value="SH3_retrovirus"/>
    <property type="match status" value="1"/>
</dbReference>
<dbReference type="EMBL" id="QJKJ01001890">
    <property type="protein sequence ID" value="RDY05381.1"/>
    <property type="molecule type" value="Genomic_DNA"/>
</dbReference>
<dbReference type="PANTHER" id="PTHR42648">
    <property type="entry name" value="TRANSPOSASE, PUTATIVE-RELATED"/>
    <property type="match status" value="1"/>
</dbReference>
<dbReference type="SUPFAM" id="SSF53098">
    <property type="entry name" value="Ribonuclease H-like"/>
    <property type="match status" value="1"/>
</dbReference>
<evidence type="ECO:0000259" key="2">
    <source>
        <dbReference type="PROSITE" id="PS50994"/>
    </source>
</evidence>